<keyword evidence="2" id="KW-1185">Reference proteome</keyword>
<accession>A0A085G7S6</accession>
<dbReference type="Proteomes" id="UP000028653">
    <property type="component" value="Unassembled WGS sequence"/>
</dbReference>
<comment type="caution">
    <text evidence="1">The sequence shown here is derived from an EMBL/GenBank/DDBJ whole genome shotgun (WGS) entry which is preliminary data.</text>
</comment>
<dbReference type="EMBL" id="JMPI01000050">
    <property type="protein sequence ID" value="KFC79771.1"/>
    <property type="molecule type" value="Genomic_DNA"/>
</dbReference>
<dbReference type="AlphaFoldDB" id="A0A085G7S6"/>
<reference evidence="1 2" key="1">
    <citation type="submission" date="2014-05" db="EMBL/GenBank/DDBJ databases">
        <title>ATOL: Assembling a taxonomically balanced genome-scale reconstruction of the evolutionary history of the Enterobacteriaceae.</title>
        <authorList>
            <person name="Plunkett G.III."/>
            <person name="Neeno-Eckwall E.C."/>
            <person name="Glasner J.D."/>
            <person name="Perna N.T."/>
        </authorList>
    </citation>
    <scope>NUCLEOTIDE SEQUENCE [LARGE SCALE GENOMIC DNA]</scope>
    <source>
        <strain evidence="1 2">ATCC 33320</strain>
    </source>
</reference>
<dbReference type="OrthoDB" id="1524783at2"/>
<dbReference type="InterPro" id="IPR006881">
    <property type="entry name" value="RepA_C"/>
</dbReference>
<dbReference type="RefSeq" id="WP_034497703.1">
    <property type="nucleotide sequence ID" value="NZ_JMPI01000050.1"/>
</dbReference>
<sequence>MTIKYVMDVPSRGPTQNKKGAVKVKRNTRYIDKLLAIQECSALEANEIGFIARFLIQATLPHSNPRLNEWCRKNGNLTMHMMAPSAVGLPFGCYARLLLVWVSSQAVRNKSKLDKGFITEQEARKLELGRSQRRFMEDLGLRSTGGKNGSINPFREQMRRLFKTTISVTFAELNEESGYICEDEMGARVADISHILWSAKQPEQDFSWESWVELSPKFFQLITDKPVPLDMRVLRLIKRSPMALDIYCWATYRVSYLKRVTIIPWLGLMEQMGSNYADVKDFRRRFNDGLEKVQRAWPGLDATPTDKGLLIKPGAPQVPRRKKYRTEGY</sequence>
<gene>
    <name evidence="1" type="ORF">GBAG_3049</name>
</gene>
<evidence type="ECO:0000313" key="1">
    <source>
        <dbReference type="EMBL" id="KFC79771.1"/>
    </source>
</evidence>
<dbReference type="eggNOG" id="ENOG502ZB3T">
    <property type="taxonomic scope" value="Bacteria"/>
</dbReference>
<protein>
    <submittedName>
        <fullName evidence="1">RepA family protein</fullName>
    </submittedName>
</protein>
<evidence type="ECO:0000313" key="2">
    <source>
        <dbReference type="Proteomes" id="UP000028653"/>
    </source>
</evidence>
<organism evidence="1 2">
    <name type="scientific">Buttiauxella agrestis ATCC 33320</name>
    <dbReference type="NCBI Taxonomy" id="1006004"/>
    <lineage>
        <taxon>Bacteria</taxon>
        <taxon>Pseudomonadati</taxon>
        <taxon>Pseudomonadota</taxon>
        <taxon>Gammaproteobacteria</taxon>
        <taxon>Enterobacterales</taxon>
        <taxon>Enterobacteriaceae</taxon>
        <taxon>Buttiauxella</taxon>
    </lineage>
</organism>
<dbReference type="Pfam" id="PF04796">
    <property type="entry name" value="RepA_C"/>
    <property type="match status" value="1"/>
</dbReference>
<proteinExistence type="predicted"/>
<name>A0A085G7S6_9ENTR</name>